<keyword evidence="2 3" id="KW-0786">Thiamine pyrophosphate</keyword>
<dbReference type="Gene3D" id="3.40.50.1220">
    <property type="entry name" value="TPP-binding domain"/>
    <property type="match status" value="1"/>
</dbReference>
<evidence type="ECO:0000259" key="6">
    <source>
        <dbReference type="Pfam" id="PF02776"/>
    </source>
</evidence>
<evidence type="ECO:0000259" key="5">
    <source>
        <dbReference type="Pfam" id="PF02775"/>
    </source>
</evidence>
<reference evidence="7 8" key="1">
    <citation type="submission" date="2017-10" db="EMBL/GenBank/DDBJ databases">
        <title>Frigbacter circumglobatus gen. nov. sp. nov., isolated from sediment cultured in situ.</title>
        <authorList>
            <person name="Zhao Z."/>
        </authorList>
    </citation>
    <scope>NUCLEOTIDE SEQUENCE [LARGE SCALE GENOMIC DNA]</scope>
    <source>
        <strain evidence="7 8">ZYL</strain>
    </source>
</reference>
<dbReference type="PROSITE" id="PS00187">
    <property type="entry name" value="TPP_ENZYMES"/>
    <property type="match status" value="1"/>
</dbReference>
<name>A0A2G4YMI2_9PROT</name>
<dbReference type="InterPro" id="IPR000399">
    <property type="entry name" value="TPP-bd_CS"/>
</dbReference>
<feature type="domain" description="Thiamine pyrophosphate enzyme TPP-binding" evidence="5">
    <location>
        <begin position="398"/>
        <end position="540"/>
    </location>
</feature>
<organism evidence="7 8">
    <name type="scientific">Paremcibacter congregatus</name>
    <dbReference type="NCBI Taxonomy" id="2043170"/>
    <lineage>
        <taxon>Bacteria</taxon>
        <taxon>Pseudomonadati</taxon>
        <taxon>Pseudomonadota</taxon>
        <taxon>Alphaproteobacteria</taxon>
        <taxon>Emcibacterales</taxon>
        <taxon>Emcibacteraceae</taxon>
        <taxon>Paremcibacter</taxon>
    </lineage>
</organism>
<dbReference type="CDD" id="cd00568">
    <property type="entry name" value="TPP_enzymes"/>
    <property type="match status" value="1"/>
</dbReference>
<dbReference type="GO" id="GO:0005948">
    <property type="term" value="C:acetolactate synthase complex"/>
    <property type="evidence" value="ECO:0007669"/>
    <property type="project" value="TreeGrafter"/>
</dbReference>
<sequence>MPPKSKLTPPSTCTASTASTAIVKGLIENDVDTVFGLPGAQMYDLFDAFYQHQDQIRVIGARHEQALGYMAFGYARSSGKLGVFSPVPGPGVLNTTAALCTAYGACAPTLCLTGEVPTSFKGQGRGHLHELPDQLNILKGLTKWAAHVDNPEDTPRLLQEAIHQATTGRQGPASLQLCWDDLGKVIHSDTPPAVEPPKTPSINTEEIDRAITLLKNAKAPMIFVGSGAQHASAEITELAELLDAPVVGFRGGRGIVSDDHELGLTIASAYKLWPDTDVMIGIGTRLEIPFIRWGSFMTYERALPGRQLLRLDIDAAEMDKLDTDAPVIADAADGAQALVDALIKAGVPGSGRRAAIRAAKTESLAEIQQVQPQMDYLQVIRDVLPRDGFLVEEVCQMGFAASYGFPVYHPRRYVSCGYQGNLGFGFPTALGVKVAHPDKAVISIAGDGGFMFGVQELATAVQYNIPLVTLVFNNHAYGNVRRDQQEKYDSRVIGSELVNPDFVQLGESFGVTSFRVASPADLKPVLEMALSLDKPVLIEVTQARGSEVSPWKFLLK</sequence>
<evidence type="ECO:0000313" key="8">
    <source>
        <dbReference type="Proteomes" id="UP000229730"/>
    </source>
</evidence>
<feature type="domain" description="Thiamine pyrophosphate enzyme central" evidence="4">
    <location>
        <begin position="207"/>
        <end position="338"/>
    </location>
</feature>
<dbReference type="PANTHER" id="PTHR18968:SF167">
    <property type="entry name" value="ACETOLACTATE SYNTHASE LARGE SUBUNIT ILVB2-RELATED"/>
    <property type="match status" value="1"/>
</dbReference>
<dbReference type="Proteomes" id="UP000229730">
    <property type="component" value="Unassembled WGS sequence"/>
</dbReference>
<dbReference type="InterPro" id="IPR012001">
    <property type="entry name" value="Thiamin_PyroP_enz_TPP-bd_dom"/>
</dbReference>
<dbReference type="InParanoid" id="A0A2G4YMI2"/>
<dbReference type="Pfam" id="PF02775">
    <property type="entry name" value="TPP_enzyme_C"/>
    <property type="match status" value="1"/>
</dbReference>
<dbReference type="Pfam" id="PF00205">
    <property type="entry name" value="TPP_enzyme_M"/>
    <property type="match status" value="1"/>
</dbReference>
<dbReference type="GO" id="GO:0050660">
    <property type="term" value="F:flavin adenine dinucleotide binding"/>
    <property type="evidence" value="ECO:0007669"/>
    <property type="project" value="TreeGrafter"/>
</dbReference>
<evidence type="ECO:0000256" key="2">
    <source>
        <dbReference type="ARBA" id="ARBA00023052"/>
    </source>
</evidence>
<dbReference type="GO" id="GO:0000287">
    <property type="term" value="F:magnesium ion binding"/>
    <property type="evidence" value="ECO:0007669"/>
    <property type="project" value="InterPro"/>
</dbReference>
<protein>
    <recommendedName>
        <fullName evidence="9">Acetolactate synthase</fullName>
    </recommendedName>
</protein>
<evidence type="ECO:0000259" key="4">
    <source>
        <dbReference type="Pfam" id="PF00205"/>
    </source>
</evidence>
<dbReference type="GO" id="GO:0003984">
    <property type="term" value="F:acetolactate synthase activity"/>
    <property type="evidence" value="ECO:0007669"/>
    <property type="project" value="TreeGrafter"/>
</dbReference>
<dbReference type="Pfam" id="PF02776">
    <property type="entry name" value="TPP_enzyme_N"/>
    <property type="match status" value="1"/>
</dbReference>
<keyword evidence="8" id="KW-1185">Reference proteome</keyword>
<dbReference type="AlphaFoldDB" id="A0A2G4YMI2"/>
<dbReference type="Gene3D" id="3.40.50.970">
    <property type="match status" value="2"/>
</dbReference>
<dbReference type="GO" id="GO:0009099">
    <property type="term" value="P:L-valine biosynthetic process"/>
    <property type="evidence" value="ECO:0007669"/>
    <property type="project" value="TreeGrafter"/>
</dbReference>
<comment type="similarity">
    <text evidence="1 3">Belongs to the TPP enzyme family.</text>
</comment>
<dbReference type="GO" id="GO:0009097">
    <property type="term" value="P:isoleucine biosynthetic process"/>
    <property type="evidence" value="ECO:0007669"/>
    <property type="project" value="TreeGrafter"/>
</dbReference>
<evidence type="ECO:0000256" key="1">
    <source>
        <dbReference type="ARBA" id="ARBA00007812"/>
    </source>
</evidence>
<evidence type="ECO:0008006" key="9">
    <source>
        <dbReference type="Google" id="ProtNLM"/>
    </source>
</evidence>
<gene>
    <name evidence="7" type="ORF">CRD36_17105</name>
</gene>
<dbReference type="SUPFAM" id="SSF52467">
    <property type="entry name" value="DHS-like NAD/FAD-binding domain"/>
    <property type="match status" value="1"/>
</dbReference>
<evidence type="ECO:0000256" key="3">
    <source>
        <dbReference type="RuleBase" id="RU362132"/>
    </source>
</evidence>
<comment type="caution">
    <text evidence="7">The sequence shown here is derived from an EMBL/GenBank/DDBJ whole genome shotgun (WGS) entry which is preliminary data.</text>
</comment>
<accession>A0A2G4YMI2</accession>
<dbReference type="InterPro" id="IPR045229">
    <property type="entry name" value="TPP_enz"/>
</dbReference>
<dbReference type="PANTHER" id="PTHR18968">
    <property type="entry name" value="THIAMINE PYROPHOSPHATE ENZYMES"/>
    <property type="match status" value="1"/>
</dbReference>
<proteinExistence type="inferred from homology"/>
<dbReference type="NCBIfam" id="NF006122">
    <property type="entry name" value="PRK08266.1"/>
    <property type="match status" value="1"/>
</dbReference>
<dbReference type="InterPro" id="IPR029035">
    <property type="entry name" value="DHS-like_NAD/FAD-binding_dom"/>
</dbReference>
<dbReference type="InterPro" id="IPR011766">
    <property type="entry name" value="TPP_enzyme_TPP-bd"/>
</dbReference>
<dbReference type="SUPFAM" id="SSF52518">
    <property type="entry name" value="Thiamin diphosphate-binding fold (THDP-binding)"/>
    <property type="match status" value="2"/>
</dbReference>
<dbReference type="InterPro" id="IPR012000">
    <property type="entry name" value="Thiamin_PyroP_enz_cen_dom"/>
</dbReference>
<dbReference type="OrthoDB" id="4494979at2"/>
<dbReference type="EMBL" id="PDEM01000033">
    <property type="protein sequence ID" value="PHZ83507.1"/>
    <property type="molecule type" value="Genomic_DNA"/>
</dbReference>
<evidence type="ECO:0000313" key="7">
    <source>
        <dbReference type="EMBL" id="PHZ83507.1"/>
    </source>
</evidence>
<dbReference type="CDD" id="cd07035">
    <property type="entry name" value="TPP_PYR_POX_like"/>
    <property type="match status" value="1"/>
</dbReference>
<dbReference type="GO" id="GO:0030976">
    <property type="term" value="F:thiamine pyrophosphate binding"/>
    <property type="evidence" value="ECO:0007669"/>
    <property type="project" value="InterPro"/>
</dbReference>
<dbReference type="InterPro" id="IPR029061">
    <property type="entry name" value="THDP-binding"/>
</dbReference>
<feature type="domain" description="Thiamine pyrophosphate enzyme N-terminal TPP-binding" evidence="6">
    <location>
        <begin position="17"/>
        <end position="136"/>
    </location>
</feature>